<dbReference type="Gene3D" id="1.20.120.450">
    <property type="entry name" value="dinb family like domain"/>
    <property type="match status" value="1"/>
</dbReference>
<proteinExistence type="predicted"/>
<name>A0A1W6L6I3_9BURK</name>
<dbReference type="RefSeq" id="WP_157782138.1">
    <property type="nucleotide sequence ID" value="NZ_BSPR01000008.1"/>
</dbReference>
<dbReference type="EMBL" id="CP015118">
    <property type="protein sequence ID" value="ARN19951.1"/>
    <property type="molecule type" value="Genomic_DNA"/>
</dbReference>
<dbReference type="InterPro" id="IPR034660">
    <property type="entry name" value="DinB/YfiT-like"/>
</dbReference>
<dbReference type="PANTHER" id="PTHR36922">
    <property type="entry name" value="BLL2446 PROTEIN"/>
    <property type="match status" value="1"/>
</dbReference>
<evidence type="ECO:0000313" key="2">
    <source>
        <dbReference type="Proteomes" id="UP000193427"/>
    </source>
</evidence>
<dbReference type="Pfam" id="PF09351">
    <property type="entry name" value="DUF1993"/>
    <property type="match status" value="1"/>
</dbReference>
<dbReference type="STRING" id="946333.A4W93_08505"/>
<dbReference type="KEGG" id="rgu:A4W93_08505"/>
<accession>A0A1W6L6I3</accession>
<evidence type="ECO:0000313" key="1">
    <source>
        <dbReference type="EMBL" id="ARN19951.1"/>
    </source>
</evidence>
<dbReference type="Proteomes" id="UP000193427">
    <property type="component" value="Chromosome"/>
</dbReference>
<dbReference type="SUPFAM" id="SSF109854">
    <property type="entry name" value="DinB/YfiT-like putative metalloenzymes"/>
    <property type="match status" value="1"/>
</dbReference>
<gene>
    <name evidence="1" type="ORF">A4W93_08505</name>
</gene>
<sequence length="163" mass="17706">MSTAPPRFTASVPVFLRYLDRLGTWVDRAAAEPALLTARLAPDMLPFHTQVEVAANFALRTCFPLAGLPVPPYGDMPPTADGLRRRLARASTLVAALDPAAFAVPREVEDTAGQARLVLPADDFLHLYALPNFFFHVGAAYHILRHAGLPIGKADFDGFHVYG</sequence>
<dbReference type="PANTHER" id="PTHR36922:SF1">
    <property type="entry name" value="DUF1993 DOMAIN-CONTAINING PROTEIN"/>
    <property type="match status" value="1"/>
</dbReference>
<organism evidence="1 2">
    <name type="scientific">Piscinibacter gummiphilus</name>
    <dbReference type="NCBI Taxonomy" id="946333"/>
    <lineage>
        <taxon>Bacteria</taxon>
        <taxon>Pseudomonadati</taxon>
        <taxon>Pseudomonadota</taxon>
        <taxon>Betaproteobacteria</taxon>
        <taxon>Burkholderiales</taxon>
        <taxon>Sphaerotilaceae</taxon>
        <taxon>Piscinibacter</taxon>
    </lineage>
</organism>
<keyword evidence="2" id="KW-1185">Reference proteome</keyword>
<dbReference type="OrthoDB" id="338237at2"/>
<reference evidence="1 2" key="1">
    <citation type="submission" date="2016-04" db="EMBL/GenBank/DDBJ databases">
        <title>Complete genome sequence of natural rubber-degrading, novel Gram-negative bacterium, Rhizobacter gummiphilus strain NS21.</title>
        <authorList>
            <person name="Tabata M."/>
            <person name="Kasai D."/>
            <person name="Fukuda M."/>
        </authorList>
    </citation>
    <scope>NUCLEOTIDE SEQUENCE [LARGE SCALE GENOMIC DNA]</scope>
    <source>
        <strain evidence="1 2">NS21</strain>
    </source>
</reference>
<dbReference type="InterPro" id="IPR018531">
    <property type="entry name" value="DUF1993"/>
</dbReference>
<protein>
    <submittedName>
        <fullName evidence="1">Uncharacterized protein</fullName>
    </submittedName>
</protein>
<dbReference type="AlphaFoldDB" id="A0A1W6L6I3"/>